<gene>
    <name evidence="1" type="ORF">HUJ06_023502</name>
</gene>
<accession>A0A822XSH7</accession>
<keyword evidence="2" id="KW-1185">Reference proteome</keyword>
<name>A0A822XSH7_NELNU</name>
<dbReference type="AlphaFoldDB" id="A0A822XSH7"/>
<comment type="caution">
    <text evidence="1">The sequence shown here is derived from an EMBL/GenBank/DDBJ whole genome shotgun (WGS) entry which is preliminary data.</text>
</comment>
<evidence type="ECO:0000313" key="1">
    <source>
        <dbReference type="EMBL" id="DAD22039.1"/>
    </source>
</evidence>
<sequence>MGQVRPHKVIFHPSTGLYVLRKYLIEPLKLGSYTESEAWSYTPKKTLSLKDTNFCLQADELGEAVKLGIICSDLSSK</sequence>
<dbReference type="PANTHER" id="PTHR31263:SF44">
    <property type="entry name" value="OS04G0481200 PROTEIN"/>
    <property type="match status" value="1"/>
</dbReference>
<organism evidence="1 2">
    <name type="scientific">Nelumbo nucifera</name>
    <name type="common">Sacred lotus</name>
    <dbReference type="NCBI Taxonomy" id="4432"/>
    <lineage>
        <taxon>Eukaryota</taxon>
        <taxon>Viridiplantae</taxon>
        <taxon>Streptophyta</taxon>
        <taxon>Embryophyta</taxon>
        <taxon>Tracheophyta</taxon>
        <taxon>Spermatophyta</taxon>
        <taxon>Magnoliopsida</taxon>
        <taxon>Proteales</taxon>
        <taxon>Nelumbonaceae</taxon>
        <taxon>Nelumbo</taxon>
    </lineage>
</organism>
<dbReference type="EMBL" id="DUZY01000001">
    <property type="protein sequence ID" value="DAD22039.1"/>
    <property type="molecule type" value="Genomic_DNA"/>
</dbReference>
<dbReference type="PANTHER" id="PTHR31263">
    <property type="entry name" value="CELLULASE FAMILY PROTEIN (AFU_ORTHOLOGUE AFUA_5G14560)"/>
    <property type="match status" value="1"/>
</dbReference>
<evidence type="ECO:0000313" key="2">
    <source>
        <dbReference type="Proteomes" id="UP000607653"/>
    </source>
</evidence>
<dbReference type="Proteomes" id="UP000607653">
    <property type="component" value="Unassembled WGS sequence"/>
</dbReference>
<proteinExistence type="predicted"/>
<reference evidence="1 2" key="1">
    <citation type="journal article" date="2020" name="Mol. Biol. Evol.">
        <title>Distinct Expression and Methylation Patterns for Genes with Different Fates following a Single Whole-Genome Duplication in Flowering Plants.</title>
        <authorList>
            <person name="Shi T."/>
            <person name="Rahmani R.S."/>
            <person name="Gugger P.F."/>
            <person name="Wang M."/>
            <person name="Li H."/>
            <person name="Zhang Y."/>
            <person name="Li Z."/>
            <person name="Wang Q."/>
            <person name="Van de Peer Y."/>
            <person name="Marchal K."/>
            <person name="Chen J."/>
        </authorList>
    </citation>
    <scope>NUCLEOTIDE SEQUENCE [LARGE SCALE GENOMIC DNA]</scope>
    <source>
        <tissue evidence="1">Leaf</tissue>
    </source>
</reference>
<protein>
    <submittedName>
        <fullName evidence="1">Uncharacterized protein</fullName>
    </submittedName>
</protein>